<feature type="compositionally biased region" description="Polar residues" evidence="1">
    <location>
        <begin position="85"/>
        <end position="126"/>
    </location>
</feature>
<keyword evidence="2" id="KW-0812">Transmembrane</keyword>
<feature type="compositionally biased region" description="Polar residues" evidence="1">
    <location>
        <begin position="63"/>
        <end position="77"/>
    </location>
</feature>
<evidence type="ECO:0000259" key="4">
    <source>
        <dbReference type="Pfam" id="PF13750"/>
    </source>
</evidence>
<evidence type="ECO:0000256" key="2">
    <source>
        <dbReference type="SAM" id="Phobius"/>
    </source>
</evidence>
<reference evidence="5 6" key="1">
    <citation type="submission" date="2019-09" db="EMBL/GenBank/DDBJ databases">
        <authorList>
            <person name="Pidcock S.E."/>
            <person name="Huws S.A."/>
        </authorList>
    </citation>
    <scope>NUCLEOTIDE SEQUENCE [LARGE SCALE GENOMIC DNA]</scope>
    <source>
        <strain evidence="5 6">MZ8</strain>
    </source>
</reference>
<feature type="compositionally biased region" description="Polar residues" evidence="1">
    <location>
        <begin position="134"/>
        <end position="143"/>
    </location>
</feature>
<feature type="chain" id="PRO_5039029189" description="Ig-like domain-containing protein" evidence="3">
    <location>
        <begin position="34"/>
        <end position="1308"/>
    </location>
</feature>
<evidence type="ECO:0000313" key="5">
    <source>
        <dbReference type="EMBL" id="NEX02830.1"/>
    </source>
</evidence>
<feature type="domain" description="Ig-like" evidence="4">
    <location>
        <begin position="689"/>
        <end position="765"/>
    </location>
</feature>
<accession>A0A6M0LKY7</accession>
<keyword evidence="3" id="KW-0732">Signal</keyword>
<comment type="caution">
    <text evidence="5">The sequence shown here is derived from an EMBL/GenBank/DDBJ whole genome shotgun (WGS) entry which is preliminary data.</text>
</comment>
<proteinExistence type="predicted"/>
<keyword evidence="2" id="KW-0472">Membrane</keyword>
<feature type="region of interest" description="Disordered" evidence="1">
    <location>
        <begin position="43"/>
        <end position="146"/>
    </location>
</feature>
<organism evidence="5 6">
    <name type="scientific">Pseudobutyrivibrio xylanivorans</name>
    <dbReference type="NCBI Taxonomy" id="185007"/>
    <lineage>
        <taxon>Bacteria</taxon>
        <taxon>Bacillati</taxon>
        <taxon>Bacillota</taxon>
        <taxon>Clostridia</taxon>
        <taxon>Lachnospirales</taxon>
        <taxon>Lachnospiraceae</taxon>
        <taxon>Pseudobutyrivibrio</taxon>
    </lineage>
</organism>
<feature type="compositionally biased region" description="Low complexity" evidence="1">
    <location>
        <begin position="48"/>
        <end position="62"/>
    </location>
</feature>
<gene>
    <name evidence="5" type="ORF">F0Q01_13170</name>
</gene>
<name>A0A6M0LKY7_PSEXY</name>
<dbReference type="Gene3D" id="2.60.40.10">
    <property type="entry name" value="Immunoglobulins"/>
    <property type="match status" value="1"/>
</dbReference>
<feature type="domain" description="Ig-like" evidence="4">
    <location>
        <begin position="802"/>
        <end position="874"/>
    </location>
</feature>
<sequence length="1308" mass="143215">MKRGNHMRKIKHRKVTKRIVALTMMTALMYSNAVFFVSADEPEDNNVSQSTDATAASSDNQSGDSSNVGGSTTTDNTVAGDDQNIDGNNTAGGQDTTGTDNGVDSQNTTDGQNATEGTGADSQNGTGDAAVGDQQPTNGTDGTNVVDGQVYVSYPVMTMDTSVFGTTAKYVLNSGSFTLMGGNQTTDPEETHYIYDENSSEEPIPVGTFTVDSEGQKVFKIYKTDENGELVQDEEGNYVIDEDATYTEDEEGYLCINGIRMVDENGEPILVAEISIPAIPWHPHCFGEYHYIGENEDGVPQHEATCTYPGCNEKDVRDCEKETVLIDGYEVTRCKVCGHEFSSLDPKPEIEAIEFSTDAEKNFNNIDLYKSDVTVTVKARCKAKGGATYTLEGFDENASEDVSFELTQDGDPDDEGFIKYSYTFSGSELYYSIDKVKGCTNDYDGSIYVERACQFEVNTTNMKVKGPVAYIEASNEAGDRVWIYDDDKFYFDNWYSSSIEGYPDTLELTFAAVTRNYDVSYFTVYDNGKELPAEAIHNLTEDVKGKLKNVEPVWDGNEVDYEYEYNKKGRAKDKQFYKIKYTCQIPTTVEGEHTYEIVYGKDSYHTESYEITIYVDNTVPVIDSISYNGNSTPVGSSGANTGYYNEDVEVEVVVTEENLVNEEKLDDLRLVEEGGGSKALTFKEKRGDKYVFSAVASSEGKYHVEGLVMDKADNIRKLADQESFIIDKTNPEVTVEFDNTEAKNGKYYNAARVATITVKDANFEPDDKYITLNISEKDGKAAPGGWEKSSEGSYIKRINFDADGVYSFTVSCKDKAANASSTASAEEFVIDTTVPTIDVSFDNNSSSNEYYFKDARHATIVVEDANFDSKLVVIEKTGEDGAGSLPGVSGFSDADKKHSASMSFEKDGKYAFRVTCQDLAGNVADTYTSSVFVIDTLAPELNITGVADMSANNGVVQPIITTKDENLKAENVVVTLTGANKGTISTVGSTTQSNGGYVVEISDLPHVKSNDDLYILKAEITDLAGNVTEKEIKYSVNRFGSVYVLGDGTLGMIDSYYVTKPQNVVITEINVDELTYKEVSITYDGSVKDLSSGKDYTTTDTVNKNSWHSISYTINASNFRNDGLYSVSVYSEDKASNTQSNKSKDANIEFLVDSTAPSVIVSGVESDGVYQEAEHNFSVNATDTIGIAGLKVYLNNDILAEYSAQELQENGGTEVITIPGKDDYQQLEIICSDVAGNETKLSCNNVLVSEKAEDLIDNDIIQKIDVVPEEIVPVAGFFKKPIVWVVFASAASVLTAAGVFIFKKKRLK</sequence>
<feature type="signal peptide" evidence="3">
    <location>
        <begin position="1"/>
        <end position="33"/>
    </location>
</feature>
<feature type="domain" description="Ig-like" evidence="4">
    <location>
        <begin position="905"/>
        <end position="1034"/>
    </location>
</feature>
<feature type="transmembrane region" description="Helical" evidence="2">
    <location>
        <begin position="1282"/>
        <end position="1302"/>
    </location>
</feature>
<dbReference type="InterPro" id="IPR022038">
    <property type="entry name" value="Ig-like_bact"/>
</dbReference>
<evidence type="ECO:0000256" key="1">
    <source>
        <dbReference type="SAM" id="MobiDB-lite"/>
    </source>
</evidence>
<dbReference type="EMBL" id="VTVE01000006">
    <property type="protein sequence ID" value="NEX02830.1"/>
    <property type="molecule type" value="Genomic_DNA"/>
</dbReference>
<dbReference type="InterPro" id="IPR013783">
    <property type="entry name" value="Ig-like_fold"/>
</dbReference>
<evidence type="ECO:0000313" key="6">
    <source>
        <dbReference type="Proteomes" id="UP000473091"/>
    </source>
</evidence>
<protein>
    <recommendedName>
        <fullName evidence="4">Ig-like domain-containing protein</fullName>
    </recommendedName>
</protein>
<reference evidence="5 6" key="2">
    <citation type="submission" date="2020-03" db="EMBL/GenBank/DDBJ databases">
        <title>Investigating the evolutionary divergence of the Butyrivibrio group.</title>
        <authorList>
            <person name="Skvortsov T."/>
            <person name="Santos F.G."/>
            <person name="Ting K.S."/>
            <person name="Creevey C.J."/>
        </authorList>
    </citation>
    <scope>NUCLEOTIDE SEQUENCE [LARGE SCALE GENOMIC DNA]</scope>
    <source>
        <strain evidence="5 6">MZ8</strain>
    </source>
</reference>
<dbReference type="Proteomes" id="UP000473091">
    <property type="component" value="Unassembled WGS sequence"/>
</dbReference>
<keyword evidence="2" id="KW-1133">Transmembrane helix</keyword>
<evidence type="ECO:0000256" key="3">
    <source>
        <dbReference type="SAM" id="SignalP"/>
    </source>
</evidence>
<dbReference type="Pfam" id="PF13750">
    <property type="entry name" value="Big_3_3"/>
    <property type="match status" value="3"/>
</dbReference>